<dbReference type="EMBL" id="AP027080">
    <property type="protein sequence ID" value="BDU71039.1"/>
    <property type="molecule type" value="Genomic_DNA"/>
</dbReference>
<keyword evidence="2" id="KW-1185">Reference proteome</keyword>
<dbReference type="KEGG" id="msil:METEAL_02130"/>
<dbReference type="RefSeq" id="WP_316413934.1">
    <property type="nucleotide sequence ID" value="NZ_AP027080.1"/>
</dbReference>
<evidence type="ECO:0000313" key="1">
    <source>
        <dbReference type="EMBL" id="BDU71039.1"/>
    </source>
</evidence>
<reference evidence="2" key="1">
    <citation type="journal article" date="2023" name="Int. J. Syst. Evol. Microbiol.">
        <title>Mesoterricola silvestris gen. nov., sp. nov., Mesoterricola sediminis sp. nov., Geothrix oryzae sp. nov., Geothrix edaphica sp. nov., Geothrix rubra sp. nov., and Geothrix limicola sp. nov., six novel members of Acidobacteriota isolated from soils.</title>
        <authorList>
            <person name="Itoh H."/>
            <person name="Sugisawa Y."/>
            <person name="Mise K."/>
            <person name="Xu Z."/>
            <person name="Kuniyasu M."/>
            <person name="Ushijima N."/>
            <person name="Kawano K."/>
            <person name="Kobayashi E."/>
            <person name="Shiratori Y."/>
            <person name="Masuda Y."/>
            <person name="Senoo K."/>
        </authorList>
    </citation>
    <scope>NUCLEOTIDE SEQUENCE [LARGE SCALE GENOMIC DNA]</scope>
    <source>
        <strain evidence="2">W79</strain>
    </source>
</reference>
<proteinExistence type="predicted"/>
<gene>
    <name evidence="1" type="ORF">METEAL_02130</name>
</gene>
<protein>
    <submittedName>
        <fullName evidence="1">Uncharacterized protein</fullName>
    </submittedName>
</protein>
<accession>A0AA48GJS8</accession>
<evidence type="ECO:0000313" key="2">
    <source>
        <dbReference type="Proteomes" id="UP001238179"/>
    </source>
</evidence>
<organism evidence="1 2">
    <name type="scientific">Mesoterricola silvestris</name>
    <dbReference type="NCBI Taxonomy" id="2927979"/>
    <lineage>
        <taxon>Bacteria</taxon>
        <taxon>Pseudomonadati</taxon>
        <taxon>Acidobacteriota</taxon>
        <taxon>Holophagae</taxon>
        <taxon>Holophagales</taxon>
        <taxon>Holophagaceae</taxon>
        <taxon>Mesoterricola</taxon>
    </lineage>
</organism>
<dbReference type="Proteomes" id="UP001238179">
    <property type="component" value="Chromosome"/>
</dbReference>
<dbReference type="AlphaFoldDB" id="A0AA48GJS8"/>
<sequence length="61" mass="6856">MNSTPGLDVGIKRMVESGTYIPATGKVEDLKISCPPRLKRSDLDDPTGFHVRLVEWLMQQK</sequence>
<name>A0AA48GJS8_9BACT</name>